<dbReference type="EMBL" id="CABFNQ020000694">
    <property type="protein sequence ID" value="CAH0023813.1"/>
    <property type="molecule type" value="Genomic_DNA"/>
</dbReference>
<dbReference type="PANTHER" id="PTHR33112:SF12">
    <property type="entry name" value="HETEROKARYON INCOMPATIBILITY DOMAIN-CONTAINING PROTEIN"/>
    <property type="match status" value="1"/>
</dbReference>
<evidence type="ECO:0000259" key="1">
    <source>
        <dbReference type="Pfam" id="PF06985"/>
    </source>
</evidence>
<name>A0A9N9YHE2_9HYPO</name>
<reference evidence="2" key="1">
    <citation type="submission" date="2021-10" db="EMBL/GenBank/DDBJ databases">
        <authorList>
            <person name="Piombo E."/>
        </authorList>
    </citation>
    <scope>NUCLEOTIDE SEQUENCE</scope>
</reference>
<evidence type="ECO:0000313" key="3">
    <source>
        <dbReference type="Proteomes" id="UP000696573"/>
    </source>
</evidence>
<dbReference type="InterPro" id="IPR010730">
    <property type="entry name" value="HET"/>
</dbReference>
<protein>
    <recommendedName>
        <fullName evidence="1">Heterokaryon incompatibility domain-containing protein</fullName>
    </recommendedName>
</protein>
<keyword evidence="3" id="KW-1185">Reference proteome</keyword>
<evidence type="ECO:0000313" key="2">
    <source>
        <dbReference type="EMBL" id="CAH0023813.1"/>
    </source>
</evidence>
<comment type="caution">
    <text evidence="2">The sequence shown here is derived from an EMBL/GenBank/DDBJ whole genome shotgun (WGS) entry which is preliminary data.</text>
</comment>
<proteinExistence type="predicted"/>
<gene>
    <name evidence="2" type="ORF">CRHIZ90672A_00000223</name>
</gene>
<dbReference type="OrthoDB" id="2975793at2759"/>
<dbReference type="AlphaFoldDB" id="A0A9N9YHE2"/>
<organism evidence="2 3">
    <name type="scientific">Clonostachys rhizophaga</name>
    <dbReference type="NCBI Taxonomy" id="160324"/>
    <lineage>
        <taxon>Eukaryota</taxon>
        <taxon>Fungi</taxon>
        <taxon>Dikarya</taxon>
        <taxon>Ascomycota</taxon>
        <taxon>Pezizomycotina</taxon>
        <taxon>Sordariomycetes</taxon>
        <taxon>Hypocreomycetidae</taxon>
        <taxon>Hypocreales</taxon>
        <taxon>Bionectriaceae</taxon>
        <taxon>Clonostachys</taxon>
    </lineage>
</organism>
<dbReference type="Proteomes" id="UP000696573">
    <property type="component" value="Unassembled WGS sequence"/>
</dbReference>
<sequence length="702" mass="80156">MHWCDSIEFELAGTDPHNYNGDKSRRSILLEDLRSESQKCEFCSGLLRLIDYRLRYDTTKTDNDRHAPRLTDEEIRRNAKVVIVIESKKAQNWSFGEGEGISYRTVISLSVVSGSYGVDILLQRAGPGGRVPVMHKPKNGYGYDTFSYIAPGSWRTEGPESSRGLAWEDRPESTVGRLQVALGRQRPLQIDFSTLGRWMNICDDHHELCKNQYRATRVPRLRLVDVNRMCIIDVSRRIHYPQFATLSYVWGVEPFLRLSRDNLKHLMTPGSLTKTPPPLTIRGALKICHGLQIQFIWVDSLCIIQDDKSDMTEIVDSMDSIYRQSVITIVAASGANAHVGIPGVRPETRHLEQHRLRARGVQFIDSVDSKQLQPLAFFQEPEWISGTPWAQRAWTFQEGLVSRRLLIFTAEQVYWSCRRGLLSEDTVEHFPSEVSDAEPYKNSDNVLNPLECQSLAITFSGRNLTYESDIQRAYLGVQNHLDKKWGGHEFSWGLPHRFFTPFLNWEWQFDTEIRLRNGTHPVKSIDGAITRASFPSWSWMGWAGGRQLDHSRFDGDSFHSPSFYTFNSAAELVAIQDGQNWISKMKPLAELLDSSETGNGDSKWEADITEADFPQALVSTPAMKHSALLFYTQTAKVRYDPTIAVDATFWPKLATMFKDPIRTFPFSVMIGSNFYEILEEHQRKGQQHTGTLEEVTLAEHRG</sequence>
<dbReference type="PANTHER" id="PTHR33112">
    <property type="entry name" value="DOMAIN PROTEIN, PUTATIVE-RELATED"/>
    <property type="match status" value="1"/>
</dbReference>
<dbReference type="Pfam" id="PF06985">
    <property type="entry name" value="HET"/>
    <property type="match status" value="1"/>
</dbReference>
<accession>A0A9N9YHE2</accession>
<feature type="domain" description="Heterokaryon incompatibility" evidence="1">
    <location>
        <begin position="243"/>
        <end position="398"/>
    </location>
</feature>